<dbReference type="GO" id="GO:0004016">
    <property type="term" value="F:adenylate cyclase activity"/>
    <property type="evidence" value="ECO:0007669"/>
    <property type="project" value="UniProtKB-ARBA"/>
</dbReference>
<dbReference type="InterPro" id="IPR029787">
    <property type="entry name" value="Nucleotide_cyclase"/>
</dbReference>
<dbReference type="Pfam" id="PF00211">
    <property type="entry name" value="Guanylate_cyc"/>
    <property type="match status" value="1"/>
</dbReference>
<feature type="transmembrane region" description="Helical" evidence="1">
    <location>
        <begin position="96"/>
        <end position="118"/>
    </location>
</feature>
<dbReference type="GO" id="GO:0035556">
    <property type="term" value="P:intracellular signal transduction"/>
    <property type="evidence" value="ECO:0007669"/>
    <property type="project" value="InterPro"/>
</dbReference>
<feature type="transmembrane region" description="Helical" evidence="1">
    <location>
        <begin position="20"/>
        <end position="42"/>
    </location>
</feature>
<dbReference type="RefSeq" id="WP_301200153.1">
    <property type="nucleotide sequence ID" value="NZ_JAPDPI010000026.1"/>
</dbReference>
<dbReference type="PANTHER" id="PTHR43081:SF1">
    <property type="entry name" value="ADENYLATE CYCLASE, TERMINAL-DIFFERENTIATION SPECIFIC"/>
    <property type="match status" value="1"/>
</dbReference>
<evidence type="ECO:0000313" key="3">
    <source>
        <dbReference type="EMBL" id="MCW3806583.1"/>
    </source>
</evidence>
<feature type="transmembrane region" description="Helical" evidence="1">
    <location>
        <begin position="62"/>
        <end position="84"/>
    </location>
</feature>
<keyword evidence="4" id="KW-1185">Reference proteome</keyword>
<dbReference type="EMBL" id="JAPDPI010000026">
    <property type="protein sequence ID" value="MCW3806583.1"/>
    <property type="molecule type" value="Genomic_DNA"/>
</dbReference>
<reference evidence="3" key="1">
    <citation type="submission" date="2022-10" db="EMBL/GenBank/DDBJ databases">
        <authorList>
            <person name="Yu W.X."/>
        </authorList>
    </citation>
    <scope>NUCLEOTIDE SEQUENCE</scope>
    <source>
        <strain evidence="3">D04</strain>
    </source>
</reference>
<dbReference type="CDD" id="cd07302">
    <property type="entry name" value="CHD"/>
    <property type="match status" value="1"/>
</dbReference>
<dbReference type="InterPro" id="IPR001054">
    <property type="entry name" value="A/G_cyclase"/>
</dbReference>
<sequence>MFILKKKYVRSKLKHHVFFLLYALFYWNVAIRLALFIQWLGYKSENTGEMLTKGMVFMHDRMLGSSIIISVFAILTWYIQNFVYPSWVRKYHIKRLTPVFVLFDTAIFVLIGVLLGLVHYSVDKGLAWSEVRLEMGDFLFNSTILFFFTVMFVGSYVYQLLITLFRQIGFGKLGRVMMGYYQKPREENRIFLFLDLKSSTTFAEELGHEQYSYFIQDCFKILSNPLLLTQGVVYQFVGDEVVVTWEAHNQKNFKKAVDFFFLFQKELEDNRSYFEDKYNMVPIFSASINSGKVMSAEVGEIKTELAYHGDVLNTAARIQKQCKQYNKDMLVTENFALTLNNFKNGYEICFVDHVMLKGKAQKVRLYEVSFRN</sequence>
<evidence type="ECO:0000256" key="1">
    <source>
        <dbReference type="SAM" id="Phobius"/>
    </source>
</evidence>
<dbReference type="PROSITE" id="PS50125">
    <property type="entry name" value="GUANYLATE_CYCLASE_2"/>
    <property type="match status" value="1"/>
</dbReference>
<dbReference type="InterPro" id="IPR050697">
    <property type="entry name" value="Adenylyl/Guanylyl_Cyclase_3/4"/>
</dbReference>
<keyword evidence="1" id="KW-0472">Membrane</keyword>
<comment type="caution">
    <text evidence="3">The sequence shown here is derived from an EMBL/GenBank/DDBJ whole genome shotgun (WGS) entry which is preliminary data.</text>
</comment>
<feature type="transmembrane region" description="Helical" evidence="1">
    <location>
        <begin position="138"/>
        <end position="165"/>
    </location>
</feature>
<keyword evidence="1" id="KW-0812">Transmembrane</keyword>
<dbReference type="SUPFAM" id="SSF55073">
    <property type="entry name" value="Nucleotide cyclase"/>
    <property type="match status" value="1"/>
</dbReference>
<protein>
    <submittedName>
        <fullName evidence="3">Adenylate/guanylate cyclase domain-containing protein</fullName>
    </submittedName>
</protein>
<dbReference type="GO" id="GO:0009190">
    <property type="term" value="P:cyclic nucleotide biosynthetic process"/>
    <property type="evidence" value="ECO:0007669"/>
    <property type="project" value="InterPro"/>
</dbReference>
<name>A0AAE3MEQ1_9BACT</name>
<dbReference type="AlphaFoldDB" id="A0AAE3MEQ1"/>
<proteinExistence type="predicted"/>
<organism evidence="3 4">
    <name type="scientific">Plebeiibacterium marinum</name>
    <dbReference type="NCBI Taxonomy" id="2992111"/>
    <lineage>
        <taxon>Bacteria</taxon>
        <taxon>Pseudomonadati</taxon>
        <taxon>Bacteroidota</taxon>
        <taxon>Bacteroidia</taxon>
        <taxon>Marinilabiliales</taxon>
        <taxon>Marinilabiliaceae</taxon>
        <taxon>Plebeiibacterium</taxon>
    </lineage>
</organism>
<gene>
    <name evidence="3" type="ORF">OM074_13185</name>
</gene>
<dbReference type="Gene3D" id="3.30.70.1230">
    <property type="entry name" value="Nucleotide cyclase"/>
    <property type="match status" value="1"/>
</dbReference>
<evidence type="ECO:0000313" key="4">
    <source>
        <dbReference type="Proteomes" id="UP001207408"/>
    </source>
</evidence>
<keyword evidence="1" id="KW-1133">Transmembrane helix</keyword>
<evidence type="ECO:0000259" key="2">
    <source>
        <dbReference type="PROSITE" id="PS50125"/>
    </source>
</evidence>
<accession>A0AAE3MEQ1</accession>
<dbReference type="PANTHER" id="PTHR43081">
    <property type="entry name" value="ADENYLATE CYCLASE, TERMINAL-DIFFERENTIATION SPECIFIC-RELATED"/>
    <property type="match status" value="1"/>
</dbReference>
<dbReference type="Proteomes" id="UP001207408">
    <property type="component" value="Unassembled WGS sequence"/>
</dbReference>
<feature type="domain" description="Guanylate cyclase" evidence="2">
    <location>
        <begin position="190"/>
        <end position="319"/>
    </location>
</feature>